<dbReference type="EMBL" id="JABBVZ010000023">
    <property type="protein sequence ID" value="NMP22474.1"/>
    <property type="molecule type" value="Genomic_DNA"/>
</dbReference>
<evidence type="ECO:0000256" key="2">
    <source>
        <dbReference type="ARBA" id="ARBA00023002"/>
    </source>
</evidence>
<dbReference type="NCBIfam" id="NF005449">
    <property type="entry name" value="PRK07041.1"/>
    <property type="match status" value="1"/>
</dbReference>
<name>A0A7Y0Q3S2_9FIRM</name>
<organism evidence="3 4">
    <name type="scientific">Sulfobacillus harzensis</name>
    <dbReference type="NCBI Taxonomy" id="2729629"/>
    <lineage>
        <taxon>Bacteria</taxon>
        <taxon>Bacillati</taxon>
        <taxon>Bacillota</taxon>
        <taxon>Clostridia</taxon>
        <taxon>Eubacteriales</taxon>
        <taxon>Clostridiales Family XVII. Incertae Sedis</taxon>
        <taxon>Sulfobacillus</taxon>
    </lineage>
</organism>
<dbReference type="Gene3D" id="3.40.50.720">
    <property type="entry name" value="NAD(P)-binding Rossmann-like Domain"/>
    <property type="match status" value="1"/>
</dbReference>
<evidence type="ECO:0000313" key="4">
    <source>
        <dbReference type="Proteomes" id="UP000533476"/>
    </source>
</evidence>
<dbReference type="InterPro" id="IPR051122">
    <property type="entry name" value="SDR_DHRS6-like"/>
</dbReference>
<dbReference type="InterPro" id="IPR036291">
    <property type="entry name" value="NAD(P)-bd_dom_sf"/>
</dbReference>
<accession>A0A7Y0Q3S2</accession>
<gene>
    <name evidence="3" type="ORF">HIJ39_08925</name>
</gene>
<dbReference type="SUPFAM" id="SSF51735">
    <property type="entry name" value="NAD(P)-binding Rossmann-fold domains"/>
    <property type="match status" value="1"/>
</dbReference>
<dbReference type="RefSeq" id="WP_169098816.1">
    <property type="nucleotide sequence ID" value="NZ_JABBVZ010000023.1"/>
</dbReference>
<dbReference type="AlphaFoldDB" id="A0A7Y0Q3S2"/>
<dbReference type="Pfam" id="PF13561">
    <property type="entry name" value="adh_short_C2"/>
    <property type="match status" value="1"/>
</dbReference>
<evidence type="ECO:0000256" key="1">
    <source>
        <dbReference type="ARBA" id="ARBA00006484"/>
    </source>
</evidence>
<comment type="caution">
    <text evidence="3">The sequence shown here is derived from an EMBL/GenBank/DDBJ whole genome shotgun (WGS) entry which is preliminary data.</text>
</comment>
<dbReference type="PANTHER" id="PTHR43477">
    <property type="entry name" value="DIHYDROANTICAPSIN 7-DEHYDROGENASE"/>
    <property type="match status" value="1"/>
</dbReference>
<dbReference type="GO" id="GO:0016491">
    <property type="term" value="F:oxidoreductase activity"/>
    <property type="evidence" value="ECO:0007669"/>
    <property type="project" value="UniProtKB-KW"/>
</dbReference>
<comment type="similarity">
    <text evidence="1">Belongs to the short-chain dehydrogenases/reductases (SDR) family.</text>
</comment>
<reference evidence="3 4" key="1">
    <citation type="submission" date="2020-04" db="EMBL/GenBank/DDBJ databases">
        <authorList>
            <person name="Zhang R."/>
            <person name="Schippers A."/>
        </authorList>
    </citation>
    <scope>NUCLEOTIDE SEQUENCE [LARGE SCALE GENOMIC DNA]</scope>
    <source>
        <strain evidence="3 4">DSM 109850</strain>
    </source>
</reference>
<proteinExistence type="inferred from homology"/>
<keyword evidence="2" id="KW-0560">Oxidoreductase</keyword>
<keyword evidence="4" id="KW-1185">Reference proteome</keyword>
<sequence length="238" mass="24726">MALQGKRVVLVGGTSGIGLATAQAFLDASAQVVIASRSGEKLAEAQRILSGEVTAATLDFRHEEPLAAFFQRVGPFDHLVVTAGDGVMGSISDVPVEQAKAAFDSKFWGQYLTVRAAVPHLRGGSSITLTTGVYGIRPPRGASTLAAINSAVEGLVRGLAVELAPIRVNAVSPGIVDTPIYGGMPAEQREGMFRNLADQLPVGHVATPHEIAQAYVYLAENAFTTGSVVLIDGGAHLV</sequence>
<protein>
    <submittedName>
        <fullName evidence="3">SDR family oxidoreductase</fullName>
    </submittedName>
</protein>
<evidence type="ECO:0000313" key="3">
    <source>
        <dbReference type="EMBL" id="NMP22474.1"/>
    </source>
</evidence>
<dbReference type="InterPro" id="IPR002347">
    <property type="entry name" value="SDR_fam"/>
</dbReference>
<dbReference type="PRINTS" id="PR00081">
    <property type="entry name" value="GDHRDH"/>
</dbReference>
<dbReference type="Proteomes" id="UP000533476">
    <property type="component" value="Unassembled WGS sequence"/>
</dbReference>
<dbReference type="CDD" id="cd11731">
    <property type="entry name" value="Lin1944_like_SDR_c"/>
    <property type="match status" value="1"/>
</dbReference>
<dbReference type="PANTHER" id="PTHR43477:SF1">
    <property type="entry name" value="DIHYDROANTICAPSIN 7-DEHYDROGENASE"/>
    <property type="match status" value="1"/>
</dbReference>